<keyword evidence="1" id="KW-0732">Signal</keyword>
<evidence type="ECO:0000256" key="1">
    <source>
        <dbReference type="ARBA" id="ARBA00022729"/>
    </source>
</evidence>
<dbReference type="Proteomes" id="UP000695022">
    <property type="component" value="Unplaced"/>
</dbReference>
<dbReference type="GeneID" id="106810835"/>
<dbReference type="SUPFAM" id="SSF56994">
    <property type="entry name" value="Insulin-like"/>
    <property type="match status" value="1"/>
</dbReference>
<reference evidence="3" key="1">
    <citation type="submission" date="2025-08" db="UniProtKB">
        <authorList>
            <consortium name="RefSeq"/>
        </authorList>
    </citation>
    <scope>IDENTIFICATION</scope>
</reference>
<dbReference type="InterPro" id="IPR036438">
    <property type="entry name" value="Insulin-like_sf"/>
</dbReference>
<proteinExistence type="predicted"/>
<dbReference type="CDD" id="cd00101">
    <property type="entry name" value="IlGF_like"/>
    <property type="match status" value="1"/>
</dbReference>
<name>A0ABM1EC58_PRICU</name>
<keyword evidence="2" id="KW-1185">Reference proteome</keyword>
<accession>A0ABM1EC58</accession>
<evidence type="ECO:0000313" key="3">
    <source>
        <dbReference type="RefSeq" id="XP_014669779.1"/>
    </source>
</evidence>
<dbReference type="RefSeq" id="XP_014669779.1">
    <property type="nucleotide sequence ID" value="XM_014814293.1"/>
</dbReference>
<organism evidence="2 3">
    <name type="scientific">Priapulus caudatus</name>
    <name type="common">Priapulid worm</name>
    <dbReference type="NCBI Taxonomy" id="37621"/>
    <lineage>
        <taxon>Eukaryota</taxon>
        <taxon>Metazoa</taxon>
        <taxon>Ecdysozoa</taxon>
        <taxon>Scalidophora</taxon>
        <taxon>Priapulida</taxon>
        <taxon>Priapulimorpha</taxon>
        <taxon>Priapulimorphida</taxon>
        <taxon>Priapulidae</taxon>
        <taxon>Priapulus</taxon>
    </lineage>
</organism>
<gene>
    <name evidence="3" type="primary">LOC106810835</name>
</gene>
<evidence type="ECO:0000313" key="2">
    <source>
        <dbReference type="Proteomes" id="UP000695022"/>
    </source>
</evidence>
<dbReference type="Gene3D" id="1.10.100.10">
    <property type="entry name" value="Insulin-like"/>
    <property type="match status" value="1"/>
</dbReference>
<sequence length="132" mass="15678">MFQARTESEWRSVWHVETYRRCWHQLRPHISIACKKDIYRITKRTSPVEQNSTSSLASRIPLMIHKDGVFDINEVLTAKRAHSFLRSRGTPTRRVARNRNRDNIVTECCVQDRGCTWEEYAEYCPTHKRTRG</sequence>
<protein>
    <submittedName>
        <fullName evidence="3">Probable insulin-like peptide 7</fullName>
    </submittedName>
</protein>